<reference evidence="1 2" key="1">
    <citation type="submission" date="2024-03" db="EMBL/GenBank/DDBJ databases">
        <title>Novel species of the genus Variovorax.</title>
        <authorList>
            <person name="Liu Q."/>
            <person name="Xin Y.-H."/>
        </authorList>
    </citation>
    <scope>NUCLEOTIDE SEQUENCE [LARGE SCALE GENOMIC DNA]</scope>
    <source>
        <strain evidence="1 2">KACC 18899</strain>
    </source>
</reference>
<sequence>MEDIATGRAEATEASVRVNEASAAGQSPLQYNPLPVATALAAAAALAACGGGGGGGGGFALTAASGSGTQAGSLSSLASTSTGQTYVYTQAKSDDEAARFLLQAQFSASDAEIAAVRSKGYLPWLGEQVDREATQTGWDWIASKPYNTVNVDDMIWNQLMTAPDGFRKRAALALSEIFVVSATDIGSSWPDPMMAQYWDTLVRGATGNFRQLLEDVTLNPAMGYYLNTKGNQKENAQGRQPDENYAREVMQLMTIGLYQLNADGTLRTGADGAPLDTYTLDDVTNLARVFTGYDIDIRSDEKSGTAGAFTPPGASYTIEGNGWTTRPMALVASRHSTLEAKFLGATVPGGTDGKAALKIALDTLFNHPNVGPFICKQLIQRMVTSNPSPDYVKRVSDVFANNGARVRGDMKSVFAAVVLDNEARSPAGLGDPNFGRLREPMLRFVQWARTFGAASTTGNWKIGNLSRPNDQLGQSPLRSPSVFNFFRPGYVPPSTAIANGKMVAPEFQLVNETSVGGYVNYMQGALQKTTKDVNVAYASELALVLDPGALVRRLNLLLAANQLPASTVALITSALNTPAVSASSTDAVKLNRVYAAVLMVMASPSYLIQK</sequence>
<dbReference type="InterPro" id="IPR014917">
    <property type="entry name" value="DUF1800"/>
</dbReference>
<accession>A0ABU8VE31</accession>
<comment type="caution">
    <text evidence="1">The sequence shown here is derived from an EMBL/GenBank/DDBJ whole genome shotgun (WGS) entry which is preliminary data.</text>
</comment>
<dbReference type="PANTHER" id="PTHR43737">
    <property type="entry name" value="BLL7424 PROTEIN"/>
    <property type="match status" value="1"/>
</dbReference>
<evidence type="ECO:0000313" key="2">
    <source>
        <dbReference type="Proteomes" id="UP001365846"/>
    </source>
</evidence>
<keyword evidence="2" id="KW-1185">Reference proteome</keyword>
<dbReference type="EMBL" id="JBBKZU010000005">
    <property type="protein sequence ID" value="MEJ8811920.1"/>
    <property type="molecule type" value="Genomic_DNA"/>
</dbReference>
<dbReference type="Proteomes" id="UP001365846">
    <property type="component" value="Unassembled WGS sequence"/>
</dbReference>
<dbReference type="Pfam" id="PF08811">
    <property type="entry name" value="DUF1800"/>
    <property type="match status" value="1"/>
</dbReference>
<proteinExistence type="predicted"/>
<evidence type="ECO:0000313" key="1">
    <source>
        <dbReference type="EMBL" id="MEJ8811920.1"/>
    </source>
</evidence>
<dbReference type="PANTHER" id="PTHR43737:SF1">
    <property type="entry name" value="DUF1501 DOMAIN-CONTAINING PROTEIN"/>
    <property type="match status" value="1"/>
</dbReference>
<protein>
    <submittedName>
        <fullName evidence="1">DUF1800 family protein</fullName>
    </submittedName>
</protein>
<gene>
    <name evidence="1" type="ORF">WKW77_12645</name>
</gene>
<organism evidence="1 2">
    <name type="scientific">Variovorax ureilyticus</name>
    <dbReference type="NCBI Taxonomy" id="1836198"/>
    <lineage>
        <taxon>Bacteria</taxon>
        <taxon>Pseudomonadati</taxon>
        <taxon>Pseudomonadota</taxon>
        <taxon>Betaproteobacteria</taxon>
        <taxon>Burkholderiales</taxon>
        <taxon>Comamonadaceae</taxon>
        <taxon>Variovorax</taxon>
    </lineage>
</organism>
<name>A0ABU8VE31_9BURK</name>